<sequence>MHQHLKFSSYLPLIHQNQLYLAVWNGISQLEL</sequence>
<protein>
    <submittedName>
        <fullName evidence="1">Uncharacterized protein</fullName>
    </submittedName>
</protein>
<dbReference type="EMBL" id="GGEC01065261">
    <property type="protein sequence ID" value="MBX45745.1"/>
    <property type="molecule type" value="Transcribed_RNA"/>
</dbReference>
<organism evidence="1">
    <name type="scientific">Rhizophora mucronata</name>
    <name type="common">Asiatic mangrove</name>
    <dbReference type="NCBI Taxonomy" id="61149"/>
    <lineage>
        <taxon>Eukaryota</taxon>
        <taxon>Viridiplantae</taxon>
        <taxon>Streptophyta</taxon>
        <taxon>Embryophyta</taxon>
        <taxon>Tracheophyta</taxon>
        <taxon>Spermatophyta</taxon>
        <taxon>Magnoliopsida</taxon>
        <taxon>eudicotyledons</taxon>
        <taxon>Gunneridae</taxon>
        <taxon>Pentapetalae</taxon>
        <taxon>rosids</taxon>
        <taxon>fabids</taxon>
        <taxon>Malpighiales</taxon>
        <taxon>Rhizophoraceae</taxon>
        <taxon>Rhizophora</taxon>
    </lineage>
</organism>
<proteinExistence type="predicted"/>
<dbReference type="AlphaFoldDB" id="A0A2P2NTG9"/>
<reference evidence="1" key="1">
    <citation type="submission" date="2018-02" db="EMBL/GenBank/DDBJ databases">
        <title>Rhizophora mucronata_Transcriptome.</title>
        <authorList>
            <person name="Meera S.P."/>
            <person name="Sreeshan A."/>
            <person name="Augustine A."/>
        </authorList>
    </citation>
    <scope>NUCLEOTIDE SEQUENCE</scope>
    <source>
        <tissue evidence="1">Leaf</tissue>
    </source>
</reference>
<evidence type="ECO:0000313" key="1">
    <source>
        <dbReference type="EMBL" id="MBX45745.1"/>
    </source>
</evidence>
<accession>A0A2P2NTG9</accession>
<name>A0A2P2NTG9_RHIMU</name>